<sequence>MYFVSNDYENQLKLDDGVILSKKLNQTTLFFRFAISYIL</sequence>
<proteinExistence type="predicted"/>
<dbReference type="Proteomes" id="UP000003160">
    <property type="component" value="Unassembled WGS sequence"/>
</dbReference>
<protein>
    <submittedName>
        <fullName evidence="1">Uncharacterized protein</fullName>
    </submittedName>
</protein>
<dbReference type="HOGENOM" id="CLU_3314521_0_0_10"/>
<name>D1Q021_9BACT</name>
<gene>
    <name evidence="1" type="ORF">HMPREF0645_2556</name>
</gene>
<evidence type="ECO:0000313" key="2">
    <source>
        <dbReference type="Proteomes" id="UP000003160"/>
    </source>
</evidence>
<organism evidence="1 2">
    <name type="scientific">Hallella bergensis DSM 17361</name>
    <dbReference type="NCBI Taxonomy" id="585502"/>
    <lineage>
        <taxon>Bacteria</taxon>
        <taxon>Pseudomonadati</taxon>
        <taxon>Bacteroidota</taxon>
        <taxon>Bacteroidia</taxon>
        <taxon>Bacteroidales</taxon>
        <taxon>Prevotellaceae</taxon>
        <taxon>Hallella</taxon>
    </lineage>
</organism>
<keyword evidence="2" id="KW-1185">Reference proteome</keyword>
<comment type="caution">
    <text evidence="1">The sequence shown here is derived from an EMBL/GenBank/DDBJ whole genome shotgun (WGS) entry which is preliminary data.</text>
</comment>
<reference evidence="1 2" key="1">
    <citation type="submission" date="2009-10" db="EMBL/GenBank/DDBJ databases">
        <authorList>
            <person name="Qin X."/>
            <person name="Bachman B."/>
            <person name="Battles P."/>
            <person name="Bell A."/>
            <person name="Bess C."/>
            <person name="Bickham C."/>
            <person name="Chaboub L."/>
            <person name="Chen D."/>
            <person name="Coyle M."/>
            <person name="Deiros D.R."/>
            <person name="Dinh H."/>
            <person name="Forbes L."/>
            <person name="Fowler G."/>
            <person name="Francisco L."/>
            <person name="Fu Q."/>
            <person name="Gubbala S."/>
            <person name="Hale W."/>
            <person name="Han Y."/>
            <person name="Hemphill L."/>
            <person name="Highlander S.K."/>
            <person name="Hirani K."/>
            <person name="Hogues M."/>
            <person name="Jackson L."/>
            <person name="Jakkamsetti A."/>
            <person name="Javaid M."/>
            <person name="Jiang H."/>
            <person name="Korchina V."/>
            <person name="Kovar C."/>
            <person name="Lara F."/>
            <person name="Lee S."/>
            <person name="Mata R."/>
            <person name="Mathew T."/>
            <person name="Moen C."/>
            <person name="Morales K."/>
            <person name="Munidasa M."/>
            <person name="Nazareth L."/>
            <person name="Ngo R."/>
            <person name="Nguyen L."/>
            <person name="Okwuonu G."/>
            <person name="Ongeri F."/>
            <person name="Patil S."/>
            <person name="Petrosino J."/>
            <person name="Pham C."/>
            <person name="Pham P."/>
            <person name="Pu L.-L."/>
            <person name="Puazo M."/>
            <person name="Raj R."/>
            <person name="Reid J."/>
            <person name="Rouhana J."/>
            <person name="Saada N."/>
            <person name="Shang Y."/>
            <person name="Simmons D."/>
            <person name="Thornton R."/>
            <person name="Warren J."/>
            <person name="Weissenberger G."/>
            <person name="Zhang J."/>
            <person name="Zhang L."/>
            <person name="Zhou C."/>
            <person name="Zhu D."/>
            <person name="Muzny D."/>
            <person name="Worley K."/>
            <person name="Gibbs R."/>
        </authorList>
    </citation>
    <scope>NUCLEOTIDE SEQUENCE [LARGE SCALE GENOMIC DNA]</scope>
    <source>
        <strain evidence="1 2">DSM 17361</strain>
    </source>
</reference>
<dbReference type="EMBL" id="ACKS01000103">
    <property type="protein sequence ID" value="EFA43035.1"/>
    <property type="molecule type" value="Genomic_DNA"/>
</dbReference>
<evidence type="ECO:0000313" key="1">
    <source>
        <dbReference type="EMBL" id="EFA43035.1"/>
    </source>
</evidence>
<accession>D1Q021</accession>
<dbReference type="AlphaFoldDB" id="D1Q021"/>